<name>A0AAD8YN36_9STRA</name>
<evidence type="ECO:0000259" key="2">
    <source>
        <dbReference type="SMART" id="SM00385"/>
    </source>
</evidence>
<dbReference type="InterPro" id="IPR039361">
    <property type="entry name" value="Cyclin"/>
</dbReference>
<dbReference type="Pfam" id="PF00134">
    <property type="entry name" value="Cyclin_N"/>
    <property type="match status" value="1"/>
</dbReference>
<feature type="domain" description="Cyclin-like" evidence="2">
    <location>
        <begin position="84"/>
        <end position="168"/>
    </location>
</feature>
<reference evidence="3" key="1">
    <citation type="submission" date="2023-06" db="EMBL/GenBank/DDBJ databases">
        <title>Survivors Of The Sea: Transcriptome response of Skeletonema marinoi to long-term dormancy.</title>
        <authorList>
            <person name="Pinder M.I.M."/>
            <person name="Kourtchenko O."/>
            <person name="Robertson E.K."/>
            <person name="Larsson T."/>
            <person name="Maumus F."/>
            <person name="Osuna-Cruz C.M."/>
            <person name="Vancaester E."/>
            <person name="Stenow R."/>
            <person name="Vandepoele K."/>
            <person name="Ploug H."/>
            <person name="Bruchert V."/>
            <person name="Godhe A."/>
            <person name="Topel M."/>
        </authorList>
    </citation>
    <scope>NUCLEOTIDE SEQUENCE</scope>
    <source>
        <strain evidence="3">R05AC</strain>
    </source>
</reference>
<comment type="caution">
    <text evidence="3">The sequence shown here is derived from an EMBL/GenBank/DDBJ whole genome shotgun (WGS) entry which is preliminary data.</text>
</comment>
<dbReference type="AlphaFoldDB" id="A0AAD8YN36"/>
<comment type="similarity">
    <text evidence="1">Belongs to the cyclin family.</text>
</comment>
<sequence length="291" mass="33212">MSKLCDADADCHRIFLEDLVRREQRKAYQKEDFLSRRWQQDLWEDVASVEKIRFASKSPSSVIPSAPEAPPSDLCVDWREKICEWKYKVVDCFDLDREVVSISMFFLDKYLEKHFVNEELFQLAAMACIYLATKIHCPKKISMKQIVSLGSDGFTTNHLEAMELSVADTLGWHLHPPTSMRFIENFFPLIMCDVSDEFGVASALELSRFLTELSVCVYQFTSSNSKPSSVAIAAILLSISHFQLPHTIEDKFRELAASLSLELNSPEISKCGKLLSVIYACHISHDPTPFR</sequence>
<dbReference type="InterPro" id="IPR036915">
    <property type="entry name" value="Cyclin-like_sf"/>
</dbReference>
<organism evidence="3 4">
    <name type="scientific">Skeletonema marinoi</name>
    <dbReference type="NCBI Taxonomy" id="267567"/>
    <lineage>
        <taxon>Eukaryota</taxon>
        <taxon>Sar</taxon>
        <taxon>Stramenopiles</taxon>
        <taxon>Ochrophyta</taxon>
        <taxon>Bacillariophyta</taxon>
        <taxon>Coscinodiscophyceae</taxon>
        <taxon>Thalassiosirophycidae</taxon>
        <taxon>Thalassiosirales</taxon>
        <taxon>Skeletonemataceae</taxon>
        <taxon>Skeletonema</taxon>
        <taxon>Skeletonema marinoi-dohrnii complex</taxon>
    </lineage>
</organism>
<dbReference type="Gene3D" id="1.10.472.10">
    <property type="entry name" value="Cyclin-like"/>
    <property type="match status" value="2"/>
</dbReference>
<proteinExistence type="inferred from homology"/>
<evidence type="ECO:0000256" key="1">
    <source>
        <dbReference type="RuleBase" id="RU000383"/>
    </source>
</evidence>
<protein>
    <submittedName>
        <fullName evidence="3">Cyclin family protein</fullName>
    </submittedName>
</protein>
<dbReference type="FunFam" id="1.10.472.10:FF:000093">
    <property type="entry name" value="Predicted protein"/>
    <property type="match status" value="1"/>
</dbReference>
<dbReference type="PANTHER" id="PTHR10177">
    <property type="entry name" value="CYCLINS"/>
    <property type="match status" value="1"/>
</dbReference>
<gene>
    <name evidence="3" type="ORF">QTG54_000428</name>
</gene>
<evidence type="ECO:0000313" key="3">
    <source>
        <dbReference type="EMBL" id="KAK1748489.1"/>
    </source>
</evidence>
<evidence type="ECO:0000313" key="4">
    <source>
        <dbReference type="Proteomes" id="UP001224775"/>
    </source>
</evidence>
<keyword evidence="4" id="KW-1185">Reference proteome</keyword>
<feature type="domain" description="Cyclin-like" evidence="2">
    <location>
        <begin position="189"/>
        <end position="277"/>
    </location>
</feature>
<keyword evidence="1" id="KW-0195">Cyclin</keyword>
<accession>A0AAD8YN36</accession>
<dbReference type="SMART" id="SM00385">
    <property type="entry name" value="CYCLIN"/>
    <property type="match status" value="2"/>
</dbReference>
<dbReference type="EMBL" id="JATAAI010000001">
    <property type="protein sequence ID" value="KAK1748489.1"/>
    <property type="molecule type" value="Genomic_DNA"/>
</dbReference>
<dbReference type="InterPro" id="IPR006671">
    <property type="entry name" value="Cyclin_N"/>
</dbReference>
<dbReference type="SUPFAM" id="SSF47954">
    <property type="entry name" value="Cyclin-like"/>
    <property type="match status" value="1"/>
</dbReference>
<dbReference type="InterPro" id="IPR013763">
    <property type="entry name" value="Cyclin-like_dom"/>
</dbReference>
<dbReference type="Proteomes" id="UP001224775">
    <property type="component" value="Unassembled WGS sequence"/>
</dbReference>